<evidence type="ECO:0000313" key="1">
    <source>
        <dbReference type="EMBL" id="ACN98359.1"/>
    </source>
</evidence>
<sequence length="150" mass="17288">MDIVSYTIEKKDLEYIESILEKFIMATYVDLVLIGDEGGRVVSFLSSDVKDEREASRFAVVCAGVLGALDQLNHIIHEKNTFFTEGINKSIYIRISQYNFFIASIFDKKVPLGSVKLFTEKALKELDPIFNQIRNRKKDNFKISFDMLEF</sequence>
<accession>C1DVV3</accession>
<reference evidence="1 2" key="1">
    <citation type="journal article" date="2009" name="J. Bacteriol.">
        <title>Complete and draft genome sequences of six members of the Aquificales.</title>
        <authorList>
            <person name="Reysenbach A.L."/>
            <person name="Hamamura N."/>
            <person name="Podar M."/>
            <person name="Griffiths E."/>
            <person name="Ferreira S."/>
            <person name="Hochstein R."/>
            <person name="Heidelberg J."/>
            <person name="Johnson J."/>
            <person name="Mead D."/>
            <person name="Pohorille A."/>
            <person name="Sarmiento M."/>
            <person name="Schweighofer K."/>
            <person name="Seshadri R."/>
            <person name="Voytek M.A."/>
        </authorList>
    </citation>
    <scope>NUCLEOTIDE SEQUENCE [LARGE SCALE GENOMIC DNA]</scope>
    <source>
        <strain evidence="2">Az-Fu1 / DSM 15241 / OCM 825</strain>
    </source>
</reference>
<gene>
    <name evidence="1" type="ordered locus">SULAZ_1271</name>
</gene>
<dbReference type="eggNOG" id="COG2018">
    <property type="taxonomic scope" value="Bacteria"/>
</dbReference>
<dbReference type="KEGG" id="saf:SULAZ_1271"/>
<dbReference type="RefSeq" id="WP_012673684.1">
    <property type="nucleotide sequence ID" value="NC_012438.1"/>
</dbReference>
<keyword evidence="2" id="KW-1185">Reference proteome</keyword>
<dbReference type="OrthoDB" id="13846at2"/>
<dbReference type="Gene3D" id="3.30.450.30">
    <property type="entry name" value="Dynein light chain 2a, cytoplasmic"/>
    <property type="match status" value="1"/>
</dbReference>
<name>C1DVV3_SULAA</name>
<dbReference type="STRING" id="204536.SULAZ_1271"/>
<dbReference type="EMBL" id="CP001229">
    <property type="protein sequence ID" value="ACN98359.1"/>
    <property type="molecule type" value="Genomic_DNA"/>
</dbReference>
<protein>
    <recommendedName>
        <fullName evidence="3">Roadblock/LC7 domain-containing protein</fullName>
    </recommendedName>
</protein>
<evidence type="ECO:0000313" key="2">
    <source>
        <dbReference type="Proteomes" id="UP000001369"/>
    </source>
</evidence>
<dbReference type="HOGENOM" id="CLU_1739583_0_0_0"/>
<dbReference type="AlphaFoldDB" id="C1DVV3"/>
<evidence type="ECO:0008006" key="3">
    <source>
        <dbReference type="Google" id="ProtNLM"/>
    </source>
</evidence>
<dbReference type="SUPFAM" id="SSF103196">
    <property type="entry name" value="Roadblock/LC7 domain"/>
    <property type="match status" value="1"/>
</dbReference>
<organism evidence="1 2">
    <name type="scientific">Sulfurihydrogenibium azorense (strain DSM 15241 / OCM 825 / Az-Fu1)</name>
    <dbReference type="NCBI Taxonomy" id="204536"/>
    <lineage>
        <taxon>Bacteria</taxon>
        <taxon>Pseudomonadati</taxon>
        <taxon>Aquificota</taxon>
        <taxon>Aquificia</taxon>
        <taxon>Aquificales</taxon>
        <taxon>Hydrogenothermaceae</taxon>
        <taxon>Sulfurihydrogenibium</taxon>
    </lineage>
</organism>
<dbReference type="Proteomes" id="UP000001369">
    <property type="component" value="Chromosome"/>
</dbReference>
<proteinExistence type="predicted"/>